<proteinExistence type="predicted"/>
<dbReference type="eggNOG" id="ENOG50348DY">
    <property type="taxonomic scope" value="Bacteria"/>
</dbReference>
<organism evidence="1 2">
    <name type="scientific">Saccharomonospora cyanea NA-134</name>
    <dbReference type="NCBI Taxonomy" id="882082"/>
    <lineage>
        <taxon>Bacteria</taxon>
        <taxon>Bacillati</taxon>
        <taxon>Actinomycetota</taxon>
        <taxon>Actinomycetes</taxon>
        <taxon>Pseudonocardiales</taxon>
        <taxon>Pseudonocardiaceae</taxon>
        <taxon>Saccharomonospora</taxon>
    </lineage>
</organism>
<dbReference type="OrthoDB" id="3396354at2"/>
<dbReference type="AlphaFoldDB" id="H5XFG9"/>
<dbReference type="HOGENOM" id="CLU_1569553_0_0_11"/>
<evidence type="ECO:0000313" key="1">
    <source>
        <dbReference type="EMBL" id="EHR62592.1"/>
    </source>
</evidence>
<dbReference type="RefSeq" id="WP_005458476.1">
    <property type="nucleotide sequence ID" value="NZ_CM001440.1"/>
</dbReference>
<dbReference type="Proteomes" id="UP000002791">
    <property type="component" value="Chromosome"/>
</dbReference>
<keyword evidence="2" id="KW-1185">Reference proteome</keyword>
<sequence length="170" mass="18627">MLRVLGRAPSGLARSEADPWIPLKVFWEVRRPGVSLDLHITGRSGGFVEMRVDSESGALHELVGITLPPVTRRTLQEAPVVEDMASPVLDRELWPWKVTPDYKEPERTNIDMSGELSVSTVEGDVVLWFSDLPVHGYIACGEVKVGCSSTSDLVCIVAPDPPIVEPEILS</sequence>
<gene>
    <name evidence="1" type="ORF">SaccyDRAFT_3765</name>
</gene>
<dbReference type="EMBL" id="CM001440">
    <property type="protein sequence ID" value="EHR62592.1"/>
    <property type="molecule type" value="Genomic_DNA"/>
</dbReference>
<reference evidence="1 2" key="1">
    <citation type="submission" date="2011-11" db="EMBL/GenBank/DDBJ databases">
        <title>The Noncontiguous Finished sequence of Saccharomonospora cyanea NA-134.</title>
        <authorList>
            <consortium name="US DOE Joint Genome Institute"/>
            <person name="Lucas S."/>
            <person name="Han J."/>
            <person name="Lapidus A."/>
            <person name="Cheng J.-F."/>
            <person name="Goodwin L."/>
            <person name="Pitluck S."/>
            <person name="Peters L."/>
            <person name="Ovchinnikova G."/>
            <person name="Lu M."/>
            <person name="Detter J.C."/>
            <person name="Han C."/>
            <person name="Tapia R."/>
            <person name="Land M."/>
            <person name="Hauser L."/>
            <person name="Kyrpides N."/>
            <person name="Ivanova N."/>
            <person name="Pagani I."/>
            <person name="Brambilla E.-M."/>
            <person name="Klenk H.-P."/>
            <person name="Woyke T."/>
        </authorList>
    </citation>
    <scope>NUCLEOTIDE SEQUENCE [LARGE SCALE GENOMIC DNA]</scope>
    <source>
        <strain evidence="1 2">NA-134</strain>
    </source>
</reference>
<name>H5XFG9_9PSEU</name>
<dbReference type="STRING" id="882082.SaccyDRAFT_3765"/>
<protein>
    <submittedName>
        <fullName evidence="1">Uncharacterized protein</fullName>
    </submittedName>
</protein>
<evidence type="ECO:0000313" key="2">
    <source>
        <dbReference type="Proteomes" id="UP000002791"/>
    </source>
</evidence>
<accession>H5XFG9</accession>